<keyword evidence="6" id="KW-1185">Reference proteome</keyword>
<evidence type="ECO:0000256" key="3">
    <source>
        <dbReference type="SAM" id="SignalP"/>
    </source>
</evidence>
<gene>
    <name evidence="5" type="ORF">MERR_LOCUS41134</name>
</gene>
<evidence type="ECO:0000256" key="1">
    <source>
        <dbReference type="ARBA" id="ARBA00022729"/>
    </source>
</evidence>
<evidence type="ECO:0000259" key="4">
    <source>
        <dbReference type="PROSITE" id="PS51473"/>
    </source>
</evidence>
<dbReference type="Proteomes" id="UP000467841">
    <property type="component" value="Unassembled WGS sequence"/>
</dbReference>
<dbReference type="OrthoDB" id="688481at2759"/>
<dbReference type="PANTHER" id="PTHR32099:SF42">
    <property type="entry name" value="CYSTEINE-RICH RECEPTOR-LIKE PROTEIN KINASE 9-RELATED"/>
    <property type="match status" value="1"/>
</dbReference>
<dbReference type="PROSITE" id="PS51473">
    <property type="entry name" value="GNK2"/>
    <property type="match status" value="2"/>
</dbReference>
<protein>
    <recommendedName>
        <fullName evidence="4">Gnk2-homologous domain-containing protein</fullName>
    </recommendedName>
</protein>
<sequence length="299" mass="33498">MATITTFSSSLKFWFVLCSFSFLSLKTLSQPRVNHLHTFCNDQADRFAEASSYDENRKSTLKYLRATTSDATYLSVTKGLNADIVYGMYHCRGDNTKRSKSTCRICVRTATTLIAKTCTNQKEAIIYYEECMVRYSDYSFFGLLETSPKFLTSSPSNFPDKSRFGDTLSSKMDKLITKAASTTLWPEPYLAHDQQRVNDFDSSYVVESLVQCSPDIDSGNCTKCLRLAVQDILDCCSRSRTAQNFLPKCLVRYNTSSLPLNDPTTPKPRPSLGVIKGNKIFERTFTAVITASALALVGL</sequence>
<feature type="signal peptide" evidence="3">
    <location>
        <begin position="1"/>
        <end position="29"/>
    </location>
</feature>
<dbReference type="AlphaFoldDB" id="A0A6D2KPN7"/>
<dbReference type="InterPro" id="IPR038408">
    <property type="entry name" value="GNK2_sf"/>
</dbReference>
<name>A0A6D2KPN7_9BRAS</name>
<evidence type="ECO:0000313" key="5">
    <source>
        <dbReference type="EMBL" id="CAA7053898.1"/>
    </source>
</evidence>
<reference evidence="5" key="1">
    <citation type="submission" date="2020-01" db="EMBL/GenBank/DDBJ databases">
        <authorList>
            <person name="Mishra B."/>
        </authorList>
    </citation>
    <scope>NUCLEOTIDE SEQUENCE [LARGE SCALE GENOMIC DNA]</scope>
</reference>
<feature type="domain" description="Gnk2-homologous" evidence="4">
    <location>
        <begin position="34"/>
        <end position="140"/>
    </location>
</feature>
<evidence type="ECO:0000313" key="6">
    <source>
        <dbReference type="Proteomes" id="UP000467841"/>
    </source>
</evidence>
<evidence type="ECO:0000256" key="2">
    <source>
        <dbReference type="ARBA" id="ARBA00022737"/>
    </source>
</evidence>
<proteinExistence type="predicted"/>
<comment type="caution">
    <text evidence="5">The sequence shown here is derived from an EMBL/GenBank/DDBJ whole genome shotgun (WGS) entry which is preliminary data.</text>
</comment>
<organism evidence="5 6">
    <name type="scientific">Microthlaspi erraticum</name>
    <dbReference type="NCBI Taxonomy" id="1685480"/>
    <lineage>
        <taxon>Eukaryota</taxon>
        <taxon>Viridiplantae</taxon>
        <taxon>Streptophyta</taxon>
        <taxon>Embryophyta</taxon>
        <taxon>Tracheophyta</taxon>
        <taxon>Spermatophyta</taxon>
        <taxon>Magnoliopsida</taxon>
        <taxon>eudicotyledons</taxon>
        <taxon>Gunneridae</taxon>
        <taxon>Pentapetalae</taxon>
        <taxon>rosids</taxon>
        <taxon>malvids</taxon>
        <taxon>Brassicales</taxon>
        <taxon>Brassicaceae</taxon>
        <taxon>Coluteocarpeae</taxon>
        <taxon>Microthlaspi</taxon>
    </lineage>
</organism>
<feature type="domain" description="Gnk2-homologous" evidence="4">
    <location>
        <begin position="146"/>
        <end position="258"/>
    </location>
</feature>
<accession>A0A6D2KPN7</accession>
<dbReference type="Gene3D" id="3.30.430.20">
    <property type="entry name" value="Gnk2 domain, C-X8-C-X2-C motif"/>
    <property type="match status" value="2"/>
</dbReference>
<dbReference type="InterPro" id="IPR002902">
    <property type="entry name" value="GNK2"/>
</dbReference>
<feature type="chain" id="PRO_5025477344" description="Gnk2-homologous domain-containing protein" evidence="3">
    <location>
        <begin position="30"/>
        <end position="299"/>
    </location>
</feature>
<dbReference type="Pfam" id="PF01657">
    <property type="entry name" value="Stress-antifung"/>
    <property type="match status" value="2"/>
</dbReference>
<keyword evidence="1 3" id="KW-0732">Signal</keyword>
<keyword evidence="2" id="KW-0677">Repeat</keyword>
<dbReference type="EMBL" id="CACVBM020001551">
    <property type="protein sequence ID" value="CAA7053898.1"/>
    <property type="molecule type" value="Genomic_DNA"/>
</dbReference>
<dbReference type="PANTHER" id="PTHR32099">
    <property type="entry name" value="CYSTEINE-RICH REPEAT SECRETORY PROTEIN"/>
    <property type="match status" value="1"/>
</dbReference>
<dbReference type="CDD" id="cd23509">
    <property type="entry name" value="Gnk2-like"/>
    <property type="match status" value="2"/>
</dbReference>